<proteinExistence type="predicted"/>
<dbReference type="Proteomes" id="UP000054843">
    <property type="component" value="Unassembled WGS sequence"/>
</dbReference>
<sequence length="97" mass="11139">MVGIINIYLQIIFQILDDIKWIIKRFRTLTLLVVGSTSVNVSMTKIPLNTEKLSRNRNNSNMQLISPPSDRSDQNFGFNLSFKTTTSTTTTFYQSFL</sequence>
<dbReference type="EMBL" id="JYDO01000012">
    <property type="protein sequence ID" value="KRZ78564.1"/>
    <property type="molecule type" value="Genomic_DNA"/>
</dbReference>
<reference evidence="1 2" key="1">
    <citation type="submission" date="2015-01" db="EMBL/GenBank/DDBJ databases">
        <title>Evolution of Trichinella species and genotypes.</title>
        <authorList>
            <person name="Korhonen P.K."/>
            <person name="Edoardo P."/>
            <person name="Giuseppe L.R."/>
            <person name="Gasser R.B."/>
        </authorList>
    </citation>
    <scope>NUCLEOTIDE SEQUENCE [LARGE SCALE GENOMIC DNA]</scope>
    <source>
        <strain evidence="1">ISS1980</strain>
    </source>
</reference>
<gene>
    <name evidence="1" type="ORF">T10_8546</name>
</gene>
<dbReference type="AlphaFoldDB" id="A0A0V1N3K0"/>
<evidence type="ECO:0000313" key="2">
    <source>
        <dbReference type="Proteomes" id="UP000054843"/>
    </source>
</evidence>
<organism evidence="1 2">
    <name type="scientific">Trichinella papuae</name>
    <dbReference type="NCBI Taxonomy" id="268474"/>
    <lineage>
        <taxon>Eukaryota</taxon>
        <taxon>Metazoa</taxon>
        <taxon>Ecdysozoa</taxon>
        <taxon>Nematoda</taxon>
        <taxon>Enoplea</taxon>
        <taxon>Dorylaimia</taxon>
        <taxon>Trichinellida</taxon>
        <taxon>Trichinellidae</taxon>
        <taxon>Trichinella</taxon>
    </lineage>
</organism>
<keyword evidence="2" id="KW-1185">Reference proteome</keyword>
<name>A0A0V1N3K0_9BILA</name>
<protein>
    <submittedName>
        <fullName evidence="1">Uncharacterized protein</fullName>
    </submittedName>
</protein>
<comment type="caution">
    <text evidence="1">The sequence shown here is derived from an EMBL/GenBank/DDBJ whole genome shotgun (WGS) entry which is preliminary data.</text>
</comment>
<evidence type="ECO:0000313" key="1">
    <source>
        <dbReference type="EMBL" id="KRZ78564.1"/>
    </source>
</evidence>
<accession>A0A0V1N3K0</accession>